<dbReference type="GO" id="GO:0046872">
    <property type="term" value="F:metal ion binding"/>
    <property type="evidence" value="ECO:0007669"/>
    <property type="project" value="UniProtKB-KW"/>
</dbReference>
<evidence type="ECO:0008006" key="12">
    <source>
        <dbReference type="Google" id="ProtNLM"/>
    </source>
</evidence>
<evidence type="ECO:0000256" key="5">
    <source>
        <dbReference type="ARBA" id="ARBA00022723"/>
    </source>
</evidence>
<dbReference type="GO" id="GO:1901135">
    <property type="term" value="P:carbohydrate derivative metabolic process"/>
    <property type="evidence" value="ECO:0007669"/>
    <property type="project" value="UniProtKB-ARBA"/>
</dbReference>
<dbReference type="InterPro" id="IPR000056">
    <property type="entry name" value="Ribul_P_3_epim-like"/>
</dbReference>
<dbReference type="Pfam" id="PF00834">
    <property type="entry name" value="Ribul_P_3_epim"/>
    <property type="match status" value="1"/>
</dbReference>
<evidence type="ECO:0000256" key="4">
    <source>
        <dbReference type="ARBA" id="ARBA00011738"/>
    </source>
</evidence>
<sequence>MVKIAPSILSSDFGRLTEQVIEAEEAGADWIHVDVMDGSFVPNITIGPAVTEAVRAATDLPVDVHLMINNPDQHLEAFVDAGAHYLTVHQETCVHLHKTIDSIRNMGVKPGITLNPATPLGAIEEIIAYVDLALVMSVNPGFGGQ</sequence>
<keyword evidence="10" id="KW-0119">Carbohydrate metabolism</keyword>
<dbReference type="Gene3D" id="3.20.20.70">
    <property type="entry name" value="Aldolase class I"/>
    <property type="match status" value="1"/>
</dbReference>
<comment type="cofactor">
    <cofactor evidence="3">
        <name>Fe(2+)</name>
        <dbReference type="ChEBI" id="CHEBI:29033"/>
    </cofactor>
</comment>
<name>A0A382T823_9ZZZZ</name>
<evidence type="ECO:0000256" key="7">
    <source>
        <dbReference type="ARBA" id="ARBA00023004"/>
    </source>
</evidence>
<accession>A0A382T823</accession>
<dbReference type="InterPro" id="IPR011060">
    <property type="entry name" value="RibuloseP-bd_barrel"/>
</dbReference>
<dbReference type="GO" id="GO:0016857">
    <property type="term" value="F:racemase and epimerase activity, acting on carbohydrates and derivatives"/>
    <property type="evidence" value="ECO:0007669"/>
    <property type="project" value="InterPro"/>
</dbReference>
<reference evidence="11" key="1">
    <citation type="submission" date="2018-05" db="EMBL/GenBank/DDBJ databases">
        <authorList>
            <person name="Lanie J.A."/>
            <person name="Ng W.-L."/>
            <person name="Kazmierczak K.M."/>
            <person name="Andrzejewski T.M."/>
            <person name="Davidsen T.M."/>
            <person name="Wayne K.J."/>
            <person name="Tettelin H."/>
            <person name="Glass J.I."/>
            <person name="Rusch D."/>
            <person name="Podicherti R."/>
            <person name="Tsui H.-C.T."/>
            <person name="Winkler M.E."/>
        </authorList>
    </citation>
    <scope>NUCLEOTIDE SEQUENCE</scope>
</reference>
<comment type="subunit">
    <text evidence="4">Homodimer.</text>
</comment>
<keyword evidence="8" id="KW-0464">Manganese</keyword>
<keyword evidence="9" id="KW-0413">Isomerase</keyword>
<feature type="non-terminal residue" evidence="11">
    <location>
        <position position="145"/>
    </location>
</feature>
<comment type="cofactor">
    <cofactor evidence="1">
        <name>Mn(2+)</name>
        <dbReference type="ChEBI" id="CHEBI:29035"/>
    </cofactor>
</comment>
<evidence type="ECO:0000256" key="2">
    <source>
        <dbReference type="ARBA" id="ARBA00001947"/>
    </source>
</evidence>
<dbReference type="GO" id="GO:0046496">
    <property type="term" value="P:nicotinamide nucleotide metabolic process"/>
    <property type="evidence" value="ECO:0007669"/>
    <property type="project" value="UniProtKB-ARBA"/>
</dbReference>
<gene>
    <name evidence="11" type="ORF">METZ01_LOCUS371017</name>
</gene>
<dbReference type="GO" id="GO:0006163">
    <property type="term" value="P:purine nucleotide metabolic process"/>
    <property type="evidence" value="ECO:0007669"/>
    <property type="project" value="UniProtKB-ARBA"/>
</dbReference>
<keyword evidence="6" id="KW-0862">Zinc</keyword>
<evidence type="ECO:0000256" key="9">
    <source>
        <dbReference type="ARBA" id="ARBA00023235"/>
    </source>
</evidence>
<evidence type="ECO:0000256" key="6">
    <source>
        <dbReference type="ARBA" id="ARBA00022833"/>
    </source>
</evidence>
<dbReference type="InterPro" id="IPR013785">
    <property type="entry name" value="Aldolase_TIM"/>
</dbReference>
<evidence type="ECO:0000256" key="10">
    <source>
        <dbReference type="ARBA" id="ARBA00023277"/>
    </source>
</evidence>
<keyword evidence="7" id="KW-0408">Iron</keyword>
<dbReference type="NCBIfam" id="NF004076">
    <property type="entry name" value="PRK05581.1-4"/>
    <property type="match status" value="1"/>
</dbReference>
<evidence type="ECO:0000313" key="11">
    <source>
        <dbReference type="EMBL" id="SVD18163.1"/>
    </source>
</evidence>
<dbReference type="CDD" id="cd00429">
    <property type="entry name" value="RPE"/>
    <property type="match status" value="1"/>
</dbReference>
<keyword evidence="5" id="KW-0479">Metal-binding</keyword>
<dbReference type="GO" id="GO:0006091">
    <property type="term" value="P:generation of precursor metabolites and energy"/>
    <property type="evidence" value="ECO:0007669"/>
    <property type="project" value="UniProtKB-ARBA"/>
</dbReference>
<dbReference type="EMBL" id="UINC01134552">
    <property type="protein sequence ID" value="SVD18163.1"/>
    <property type="molecule type" value="Genomic_DNA"/>
</dbReference>
<evidence type="ECO:0000256" key="8">
    <source>
        <dbReference type="ARBA" id="ARBA00023211"/>
    </source>
</evidence>
<dbReference type="PROSITE" id="PS01085">
    <property type="entry name" value="RIBUL_P_3_EPIMER_1"/>
    <property type="match status" value="1"/>
</dbReference>
<evidence type="ECO:0000256" key="3">
    <source>
        <dbReference type="ARBA" id="ARBA00001954"/>
    </source>
</evidence>
<proteinExistence type="predicted"/>
<comment type="cofactor">
    <cofactor evidence="2">
        <name>Zn(2+)</name>
        <dbReference type="ChEBI" id="CHEBI:29105"/>
    </cofactor>
</comment>
<dbReference type="GO" id="GO:0005975">
    <property type="term" value="P:carbohydrate metabolic process"/>
    <property type="evidence" value="ECO:0007669"/>
    <property type="project" value="InterPro"/>
</dbReference>
<dbReference type="PANTHER" id="PTHR11749">
    <property type="entry name" value="RIBULOSE-5-PHOSPHATE-3-EPIMERASE"/>
    <property type="match status" value="1"/>
</dbReference>
<protein>
    <recommendedName>
        <fullName evidence="12">Ribulose-phosphate 3-epimerase</fullName>
    </recommendedName>
</protein>
<organism evidence="11">
    <name type="scientific">marine metagenome</name>
    <dbReference type="NCBI Taxonomy" id="408172"/>
    <lineage>
        <taxon>unclassified sequences</taxon>
        <taxon>metagenomes</taxon>
        <taxon>ecological metagenomes</taxon>
    </lineage>
</organism>
<evidence type="ECO:0000256" key="1">
    <source>
        <dbReference type="ARBA" id="ARBA00001936"/>
    </source>
</evidence>
<dbReference type="AlphaFoldDB" id="A0A382T823"/>
<dbReference type="SUPFAM" id="SSF51366">
    <property type="entry name" value="Ribulose-phoshate binding barrel"/>
    <property type="match status" value="1"/>
</dbReference>
<dbReference type="FunFam" id="3.20.20.70:FF:000191">
    <property type="entry name" value="ribulose-phosphate 3-epimerase isoform X2"/>
    <property type="match status" value="1"/>
</dbReference>